<dbReference type="Pfam" id="PF01476">
    <property type="entry name" value="LysM"/>
    <property type="match status" value="2"/>
</dbReference>
<feature type="domain" description="LysM" evidence="2">
    <location>
        <begin position="14"/>
        <end position="57"/>
    </location>
</feature>
<evidence type="ECO:0000259" key="1">
    <source>
        <dbReference type="PROSITE" id="PS50990"/>
    </source>
</evidence>
<protein>
    <submittedName>
        <fullName evidence="3">Predicted glycosyl hydrolase</fullName>
    </submittedName>
</protein>
<dbReference type="Gene3D" id="3.10.350.10">
    <property type="entry name" value="LysM domain"/>
    <property type="match status" value="2"/>
</dbReference>
<dbReference type="OrthoDB" id="5611441at2"/>
<keyword evidence="3" id="KW-0378">Hydrolase</keyword>
<dbReference type="GO" id="GO:0008233">
    <property type="term" value="F:peptidase activity"/>
    <property type="evidence" value="ECO:0007669"/>
    <property type="project" value="InterPro"/>
</dbReference>
<gene>
    <name evidence="3" type="ORF">SAMN00790413_04263</name>
</gene>
<dbReference type="SMART" id="SM00257">
    <property type="entry name" value="LysM"/>
    <property type="match status" value="2"/>
</dbReference>
<evidence type="ECO:0000259" key="2">
    <source>
        <dbReference type="PROSITE" id="PS51782"/>
    </source>
</evidence>
<dbReference type="Gene3D" id="3.90.70.10">
    <property type="entry name" value="Cysteine proteinases"/>
    <property type="match status" value="1"/>
</dbReference>
<dbReference type="PANTHER" id="PTHR33734:SF22">
    <property type="entry name" value="MEMBRANE-BOUND LYTIC MUREIN TRANSGLYCOSYLASE D"/>
    <property type="match status" value="1"/>
</dbReference>
<proteinExistence type="predicted"/>
<dbReference type="Proteomes" id="UP000192582">
    <property type="component" value="Unassembled WGS sequence"/>
</dbReference>
<name>A0A1W1UPV8_9DEIO</name>
<dbReference type="CDD" id="cd00118">
    <property type="entry name" value="LysM"/>
    <property type="match status" value="2"/>
</dbReference>
<reference evidence="3 4" key="1">
    <citation type="submission" date="2017-04" db="EMBL/GenBank/DDBJ databases">
        <authorList>
            <person name="Afonso C.L."/>
            <person name="Miller P.J."/>
            <person name="Scott M.A."/>
            <person name="Spackman E."/>
            <person name="Goraichik I."/>
            <person name="Dimitrov K.M."/>
            <person name="Suarez D.L."/>
            <person name="Swayne D.E."/>
        </authorList>
    </citation>
    <scope>NUCLEOTIDE SEQUENCE [LARGE SCALE GENOMIC DNA]</scope>
    <source>
        <strain evidence="3 4">KR-140</strain>
    </source>
</reference>
<dbReference type="InterPro" id="IPR018392">
    <property type="entry name" value="LysM"/>
</dbReference>
<accession>A0A1W1UPV8</accession>
<feature type="domain" description="LysM" evidence="2">
    <location>
        <begin position="67"/>
        <end position="110"/>
    </location>
</feature>
<dbReference type="InterPro" id="IPR039564">
    <property type="entry name" value="Peptidase_C39-like"/>
</dbReference>
<dbReference type="GO" id="GO:0006508">
    <property type="term" value="P:proteolysis"/>
    <property type="evidence" value="ECO:0007669"/>
    <property type="project" value="InterPro"/>
</dbReference>
<dbReference type="EMBL" id="FWWU01000006">
    <property type="protein sequence ID" value="SMB83106.1"/>
    <property type="molecule type" value="Genomic_DNA"/>
</dbReference>
<dbReference type="STRING" id="695939.SAMN00790413_04263"/>
<evidence type="ECO:0000313" key="4">
    <source>
        <dbReference type="Proteomes" id="UP000192582"/>
    </source>
</evidence>
<dbReference type="PROSITE" id="PS51782">
    <property type="entry name" value="LYSM"/>
    <property type="match status" value="2"/>
</dbReference>
<keyword evidence="4" id="KW-1185">Reference proteome</keyword>
<dbReference type="InterPro" id="IPR036779">
    <property type="entry name" value="LysM_dom_sf"/>
</dbReference>
<dbReference type="InterPro" id="IPR005074">
    <property type="entry name" value="Peptidase_C39"/>
</dbReference>
<dbReference type="SUPFAM" id="SSF54106">
    <property type="entry name" value="LysM domain"/>
    <property type="match status" value="2"/>
</dbReference>
<evidence type="ECO:0000313" key="3">
    <source>
        <dbReference type="EMBL" id="SMB83106.1"/>
    </source>
</evidence>
<sequence length="319" mass="33703">MVAVFSLLCMSQASRHTVSAGETLYSISKAAGTTPEALMVLNGMTASTVYAGQALQLPDPPPPLLQAQHTVSAGETLYSIARAAGTTVPALVALNQLADTSISVGQVLELGGPGLQEGSAAPRLPAPAEPTGLEQGLFTLDRLPSSSSSLPFQSAQARRPAAAYLPEVGYEAQTLNNCGPAALAAALRLYGVEANQQTWQDRLRPTGGNMQFAPAQRLLAELGFRSDVQRGGTVEDVKRAVAQGFPVIVLQYHSVVGKTPHFRVVRGYDDARDILIMSDPLSGPNVALTSHDFDVLWNTQGRAFIPVRPLVTANARKKP</sequence>
<dbReference type="PANTHER" id="PTHR33734">
    <property type="entry name" value="LYSM DOMAIN-CONTAINING GPI-ANCHORED PROTEIN 2"/>
    <property type="match status" value="1"/>
</dbReference>
<dbReference type="PROSITE" id="PS50990">
    <property type="entry name" value="PEPTIDASE_C39"/>
    <property type="match status" value="1"/>
</dbReference>
<dbReference type="GO" id="GO:0016020">
    <property type="term" value="C:membrane"/>
    <property type="evidence" value="ECO:0007669"/>
    <property type="project" value="InterPro"/>
</dbReference>
<dbReference type="GO" id="GO:0005524">
    <property type="term" value="F:ATP binding"/>
    <property type="evidence" value="ECO:0007669"/>
    <property type="project" value="InterPro"/>
</dbReference>
<feature type="domain" description="Peptidase C39" evidence="1">
    <location>
        <begin position="171"/>
        <end position="304"/>
    </location>
</feature>
<organism evidence="3 4">
    <name type="scientific">Deinococcus hopiensis KR-140</name>
    <dbReference type="NCBI Taxonomy" id="695939"/>
    <lineage>
        <taxon>Bacteria</taxon>
        <taxon>Thermotogati</taxon>
        <taxon>Deinococcota</taxon>
        <taxon>Deinococci</taxon>
        <taxon>Deinococcales</taxon>
        <taxon>Deinococcaceae</taxon>
        <taxon>Deinococcus</taxon>
    </lineage>
</organism>
<dbReference type="AlphaFoldDB" id="A0A1W1UPV8"/>
<dbReference type="Pfam" id="PF13529">
    <property type="entry name" value="Peptidase_C39_2"/>
    <property type="match status" value="1"/>
</dbReference>